<dbReference type="Proteomes" id="UP000886885">
    <property type="component" value="Chromosome 8D"/>
</dbReference>
<keyword evidence="5" id="KW-1185">Reference proteome</keyword>
<dbReference type="AlphaFoldDB" id="A0A8X7ZCG5"/>
<feature type="domain" description="Plastocyanin-like" evidence="3">
    <location>
        <begin position="216"/>
        <end position="271"/>
    </location>
</feature>
<evidence type="ECO:0000259" key="3">
    <source>
        <dbReference type="Pfam" id="PF07731"/>
    </source>
</evidence>
<dbReference type="Pfam" id="PF07731">
    <property type="entry name" value="Cu-oxidase_2"/>
    <property type="match status" value="1"/>
</dbReference>
<protein>
    <recommendedName>
        <fullName evidence="3">Plastocyanin-like domain-containing protein</fullName>
    </recommendedName>
</protein>
<evidence type="ECO:0000313" key="4">
    <source>
        <dbReference type="EMBL" id="KAG6763893.1"/>
    </source>
</evidence>
<dbReference type="InterPro" id="IPR011706">
    <property type="entry name" value="Cu-oxidase_C"/>
</dbReference>
<name>A0A8X7ZCG5_POPTO</name>
<proteinExistence type="inferred from homology"/>
<evidence type="ECO:0000313" key="5">
    <source>
        <dbReference type="Proteomes" id="UP000886885"/>
    </source>
</evidence>
<evidence type="ECO:0000256" key="2">
    <source>
        <dbReference type="SAM" id="MobiDB-lite"/>
    </source>
</evidence>
<comment type="caution">
    <text evidence="4">The sequence shown here is derived from an EMBL/GenBank/DDBJ whole genome shotgun (WGS) entry which is preliminary data.</text>
</comment>
<organism evidence="4 5">
    <name type="scientific">Populus tomentosa</name>
    <name type="common">Chinese white poplar</name>
    <dbReference type="NCBI Taxonomy" id="118781"/>
    <lineage>
        <taxon>Eukaryota</taxon>
        <taxon>Viridiplantae</taxon>
        <taxon>Streptophyta</taxon>
        <taxon>Embryophyta</taxon>
        <taxon>Tracheophyta</taxon>
        <taxon>Spermatophyta</taxon>
        <taxon>Magnoliopsida</taxon>
        <taxon>eudicotyledons</taxon>
        <taxon>Gunneridae</taxon>
        <taxon>Pentapetalae</taxon>
        <taxon>rosids</taxon>
        <taxon>fabids</taxon>
        <taxon>Malpighiales</taxon>
        <taxon>Salicaceae</taxon>
        <taxon>Saliceae</taxon>
        <taxon>Populus</taxon>
    </lineage>
</organism>
<accession>A0A8X7ZCG5</accession>
<gene>
    <name evidence="4" type="ORF">POTOM_031340</name>
</gene>
<evidence type="ECO:0000256" key="1">
    <source>
        <dbReference type="ARBA" id="ARBA00010609"/>
    </source>
</evidence>
<dbReference type="EMBL" id="JAAWWB010000016">
    <property type="protein sequence ID" value="KAG6763893.1"/>
    <property type="molecule type" value="Genomic_DNA"/>
</dbReference>
<comment type="similarity">
    <text evidence="1">Belongs to the multicopper oxidase family.</text>
</comment>
<dbReference type="OrthoDB" id="2121828at2759"/>
<sequence length="344" mass="37703">MVPRHLPKHVAAKPSVICDICTTKGRDSCGWVLGIGIGLIVHKSLREHKHVTKLKSLSVEFICGVYEADLKDSIDNEKELRRTWMGVRWVDCTCRALSKKPRGSVKVKKSPPIFVEEFAGITKSVMIFGSLAVTNAKNVTKRTVFSKAEAMGHDMTVVEANGSYPPTVPTIGPLWNDISSKIGSKFCILGSSSAFDQCPPPDGKELANFDIYSVAKNINGTSSNRIYSLWFNSTVGVVLQNANTVTANNSETHSGHLHRHDFWALGCDLLNENVNPGSEGKVEVVMCFVEPVTVRKTGFELRFLEALNSMANTNDAEATGEENSRVDADDDEETEDVSALNTNR</sequence>
<feature type="region of interest" description="Disordered" evidence="2">
    <location>
        <begin position="314"/>
        <end position="344"/>
    </location>
</feature>
<reference evidence="4" key="1">
    <citation type="journal article" date="2020" name="bioRxiv">
        <title>Hybrid origin of Populus tomentosa Carr. identified through genome sequencing and phylogenomic analysis.</title>
        <authorList>
            <person name="An X."/>
            <person name="Gao K."/>
            <person name="Chen Z."/>
            <person name="Li J."/>
            <person name="Yang X."/>
            <person name="Yang X."/>
            <person name="Zhou J."/>
            <person name="Guo T."/>
            <person name="Zhao T."/>
            <person name="Huang S."/>
            <person name="Miao D."/>
            <person name="Khan W.U."/>
            <person name="Rao P."/>
            <person name="Ye M."/>
            <person name="Lei B."/>
            <person name="Liao W."/>
            <person name="Wang J."/>
            <person name="Ji L."/>
            <person name="Li Y."/>
            <person name="Guo B."/>
            <person name="Mustafa N.S."/>
            <person name="Li S."/>
            <person name="Yun Q."/>
            <person name="Keller S.R."/>
            <person name="Mao J."/>
            <person name="Zhang R."/>
            <person name="Strauss S.H."/>
        </authorList>
    </citation>
    <scope>NUCLEOTIDE SEQUENCE</scope>
    <source>
        <strain evidence="4">GM15</strain>
        <tissue evidence="4">Leaf</tissue>
    </source>
</reference>
<dbReference type="GO" id="GO:0016491">
    <property type="term" value="F:oxidoreductase activity"/>
    <property type="evidence" value="ECO:0007669"/>
    <property type="project" value="InterPro"/>
</dbReference>
<dbReference type="GO" id="GO:0005507">
    <property type="term" value="F:copper ion binding"/>
    <property type="evidence" value="ECO:0007669"/>
    <property type="project" value="InterPro"/>
</dbReference>